<evidence type="ECO:0000313" key="2">
    <source>
        <dbReference type="EMBL" id="MPM24772.1"/>
    </source>
</evidence>
<dbReference type="Gene3D" id="3.30.460.10">
    <property type="entry name" value="Beta Polymerase, domain 2"/>
    <property type="match status" value="1"/>
</dbReference>
<evidence type="ECO:0000259" key="1">
    <source>
        <dbReference type="Pfam" id="PF18765"/>
    </source>
</evidence>
<dbReference type="EMBL" id="VSSQ01004338">
    <property type="protein sequence ID" value="MPM24772.1"/>
    <property type="molecule type" value="Genomic_DNA"/>
</dbReference>
<organism evidence="2">
    <name type="scientific">bioreactor metagenome</name>
    <dbReference type="NCBI Taxonomy" id="1076179"/>
    <lineage>
        <taxon>unclassified sequences</taxon>
        <taxon>metagenomes</taxon>
        <taxon>ecological metagenomes</taxon>
    </lineage>
</organism>
<proteinExistence type="predicted"/>
<comment type="caution">
    <text evidence="2">The sequence shown here is derived from an EMBL/GenBank/DDBJ whole genome shotgun (WGS) entry which is preliminary data.</text>
</comment>
<feature type="domain" description="Polymerase beta nucleotidyltransferase" evidence="1">
    <location>
        <begin position="12"/>
        <end position="97"/>
    </location>
</feature>
<dbReference type="AlphaFoldDB" id="A0A644Y836"/>
<protein>
    <recommendedName>
        <fullName evidence="1">Polymerase beta nucleotidyltransferase domain-containing protein</fullName>
    </recommendedName>
</protein>
<dbReference type="PANTHER" id="PTHR43852:SF3">
    <property type="entry name" value="NUCLEOTIDYLTRANSFERASE"/>
    <property type="match status" value="1"/>
</dbReference>
<sequence length="103" mass="11871">MYGINEKVYGDLINYFESNNNIEKVILFGSRAKGTENINSDIDLCISYTGKSKGTIVEEIDEVIGIYSCDIVFLDSLNENIKTQIERDGIEIYFRNQKYNIRK</sequence>
<dbReference type="SUPFAM" id="SSF81301">
    <property type="entry name" value="Nucleotidyltransferase"/>
    <property type="match status" value="1"/>
</dbReference>
<dbReference type="Pfam" id="PF18765">
    <property type="entry name" value="Polbeta"/>
    <property type="match status" value="1"/>
</dbReference>
<gene>
    <name evidence="2" type="ORF">SDC9_71257</name>
</gene>
<dbReference type="CDD" id="cd05403">
    <property type="entry name" value="NT_KNTase_like"/>
    <property type="match status" value="1"/>
</dbReference>
<accession>A0A644Y836</accession>
<name>A0A644Y836_9ZZZZ</name>
<dbReference type="InterPro" id="IPR043519">
    <property type="entry name" value="NT_sf"/>
</dbReference>
<dbReference type="PANTHER" id="PTHR43852">
    <property type="entry name" value="NUCLEOTIDYLTRANSFERASE"/>
    <property type="match status" value="1"/>
</dbReference>
<reference evidence="2" key="1">
    <citation type="submission" date="2019-08" db="EMBL/GenBank/DDBJ databases">
        <authorList>
            <person name="Kucharzyk K."/>
            <person name="Murdoch R.W."/>
            <person name="Higgins S."/>
            <person name="Loffler F."/>
        </authorList>
    </citation>
    <scope>NUCLEOTIDE SEQUENCE</scope>
</reference>
<dbReference type="InterPro" id="IPR041633">
    <property type="entry name" value="Polbeta"/>
</dbReference>
<dbReference type="InterPro" id="IPR052930">
    <property type="entry name" value="TA_antitoxin_MntA"/>
</dbReference>